<name>A0A395I9W7_ASPHC</name>
<dbReference type="AlphaFoldDB" id="A0A395I9W7"/>
<dbReference type="Proteomes" id="UP000248961">
    <property type="component" value="Unassembled WGS sequence"/>
</dbReference>
<protein>
    <submittedName>
        <fullName evidence="2">Uncharacterized protein</fullName>
    </submittedName>
</protein>
<reference evidence="2 3" key="1">
    <citation type="submission" date="2018-02" db="EMBL/GenBank/DDBJ databases">
        <title>The genomes of Aspergillus section Nigri reveals drivers in fungal speciation.</title>
        <authorList>
            <consortium name="DOE Joint Genome Institute"/>
            <person name="Vesth T.C."/>
            <person name="Nybo J."/>
            <person name="Theobald S."/>
            <person name="Brandl J."/>
            <person name="Frisvad J.C."/>
            <person name="Nielsen K.F."/>
            <person name="Lyhne E.K."/>
            <person name="Kogle M.E."/>
            <person name="Kuo A."/>
            <person name="Riley R."/>
            <person name="Clum A."/>
            <person name="Nolan M."/>
            <person name="Lipzen A."/>
            <person name="Salamov A."/>
            <person name="Henrissat B."/>
            <person name="Wiebenga A."/>
            <person name="De vries R.P."/>
            <person name="Grigoriev I.V."/>
            <person name="Mortensen U.H."/>
            <person name="Andersen M.R."/>
            <person name="Baker S.E."/>
        </authorList>
    </citation>
    <scope>NUCLEOTIDE SEQUENCE [LARGE SCALE GENOMIC DNA]</scope>
    <source>
        <strain evidence="2 3">CBS 101889</strain>
    </source>
</reference>
<sequence length="442" mass="50167">MDTAYNSVWVYEYLEKLTQCSGLKAHHTEIQELHRAFREVVYDRRYYLVAQRMDRANENRGLSGHYELLRSSALQLIHLGEQLEALGASTSASDETVERTDSASVEKTRAEINNQIRRGIVIAWAGLEDLNGLITDELEGDKARKPFWQQIADKRFSPADYREFEKQLEDWIAGRQPEHEDVQGHGFQLTETQKRLIRLNVQRRHYLVALQQNSSGVYTVDQFLAAREQGVSFPAPPNADVVINGSWERTLAPADELAAPGTFRCPCCLELLSDTLLSDEGSWRSHIYEDLQHLTCLVPGCNVQEAEGFITAHGWVEHLTTGRRINEEYDRFEALERGEKNPQAVAKEPKTPHVDIEVCPICQWRPAEECPDPAAMFTHLKSELLYFALLSFPWALKPPYNLLAKGAFESWLEHQKGLEGLNRESDEPSNGLPGVGPVETQS</sequence>
<dbReference type="VEuPathDB" id="FungiDB:BO97DRAFT_453097"/>
<dbReference type="OrthoDB" id="20872at2759"/>
<evidence type="ECO:0000313" key="3">
    <source>
        <dbReference type="Proteomes" id="UP000248961"/>
    </source>
</evidence>
<evidence type="ECO:0000256" key="1">
    <source>
        <dbReference type="SAM" id="MobiDB-lite"/>
    </source>
</evidence>
<dbReference type="RefSeq" id="XP_025556204.1">
    <property type="nucleotide sequence ID" value="XM_025699058.1"/>
</dbReference>
<feature type="region of interest" description="Disordered" evidence="1">
    <location>
        <begin position="419"/>
        <end position="442"/>
    </location>
</feature>
<dbReference type="EMBL" id="KZ824268">
    <property type="protein sequence ID" value="RAL17050.1"/>
    <property type="molecule type" value="Genomic_DNA"/>
</dbReference>
<gene>
    <name evidence="2" type="ORF">BO97DRAFT_453097</name>
</gene>
<accession>A0A395I9W7</accession>
<keyword evidence="3" id="KW-1185">Reference proteome</keyword>
<evidence type="ECO:0000313" key="2">
    <source>
        <dbReference type="EMBL" id="RAL17050.1"/>
    </source>
</evidence>
<dbReference type="GeneID" id="37203347"/>
<organism evidence="2 3">
    <name type="scientific">Aspergillus homomorphus (strain CBS 101889)</name>
    <dbReference type="NCBI Taxonomy" id="1450537"/>
    <lineage>
        <taxon>Eukaryota</taxon>
        <taxon>Fungi</taxon>
        <taxon>Dikarya</taxon>
        <taxon>Ascomycota</taxon>
        <taxon>Pezizomycotina</taxon>
        <taxon>Eurotiomycetes</taxon>
        <taxon>Eurotiomycetidae</taxon>
        <taxon>Eurotiales</taxon>
        <taxon>Aspergillaceae</taxon>
        <taxon>Aspergillus</taxon>
        <taxon>Aspergillus subgen. Circumdati</taxon>
    </lineage>
</organism>
<proteinExistence type="predicted"/>
<dbReference type="STRING" id="1450537.A0A395I9W7"/>